<gene>
    <name evidence="18" type="ORF">RDWZM_007922</name>
</gene>
<keyword evidence="4" id="KW-1003">Cell membrane</keyword>
<dbReference type="SMART" id="SM00063">
    <property type="entry name" value="FRI"/>
    <property type="match status" value="1"/>
</dbReference>
<dbReference type="OMA" id="KFSRVWV"/>
<keyword evidence="7 15" id="KW-0732">Signal</keyword>
<dbReference type="InterPro" id="IPR017981">
    <property type="entry name" value="GPCR_2-like_7TM"/>
</dbReference>
<dbReference type="PROSITE" id="PS50038">
    <property type="entry name" value="FZ"/>
    <property type="match status" value="1"/>
</dbReference>
<sequence length="584" mass="66524">MLIIAYALILMASRFTFIHTQSYIDTTDDHNMMPNGQQCEPIVIPLCEGIQYNTTMMPNLLGHLKQEQAGLELHQYMPLVKIQCSPNLQIFLCSIFVPLCTVLEKPIPPCRSLCLSARNGCEGLMNKFGFNWPENLDCNKFPIGSKSDLCFGEPGEPSSSGESSISSGGSNYMETKQSDYSPSLSSSSSSSASFNNMFPFKCPLQLKVPNGLGHTIRLQGKEHKDCGMPCDDLLLESNERHLIRIWTGTWAIFCVISTLFTVFTYFIEPDRFNFPERSIIFLSCCYFFIGLVFVYGFFFGDSVACNDPFPSELQASNLQMARTITQGNRKEKCTLSFMTLYFFTISNSIWWVVLTVTWFMTVTLLWGNEPVEANSHCFHLFSWAISAVMTIIVLAMNKIEGDFLTGVCFIGIWNPTYLIAFVLIPLALFLIVGFLFLSMGFISMWRARSFIKQNKSFRPTPLDKQMFKIGVFSILYFVPTLLLLACFYYEQENVDSFLMYWLNQACKKPEYGIHCPAGKIGSKAIASAALMGRKPHFSIYFIKYFVWLMPGIASGFWIWSEKTVSSWTRLIRRMFCLEPRIDYV</sequence>
<feature type="transmembrane region" description="Helical" evidence="14">
    <location>
        <begin position="279"/>
        <end position="298"/>
    </location>
</feature>
<feature type="transmembrane region" description="Helical" evidence="14">
    <location>
        <begin position="348"/>
        <end position="366"/>
    </location>
</feature>
<feature type="chain" id="PRO_5040310324" evidence="15">
    <location>
        <begin position="21"/>
        <end position="584"/>
    </location>
</feature>
<evidence type="ECO:0000256" key="14">
    <source>
        <dbReference type="SAM" id="Phobius"/>
    </source>
</evidence>
<feature type="disulfide bond" evidence="13">
    <location>
        <begin position="47"/>
        <end position="93"/>
    </location>
</feature>
<dbReference type="GO" id="GO:0005886">
    <property type="term" value="C:plasma membrane"/>
    <property type="evidence" value="ECO:0007669"/>
    <property type="project" value="UniProtKB-SubCell"/>
</dbReference>
<feature type="transmembrane region" description="Helical" evidence="14">
    <location>
        <begin position="245"/>
        <end position="267"/>
    </location>
</feature>
<dbReference type="GO" id="GO:0060070">
    <property type="term" value="P:canonical Wnt signaling pathway"/>
    <property type="evidence" value="ECO:0007669"/>
    <property type="project" value="TreeGrafter"/>
</dbReference>
<dbReference type="EMBL" id="JAPWDV010000003">
    <property type="protein sequence ID" value="KAJ6216765.1"/>
    <property type="molecule type" value="Genomic_DNA"/>
</dbReference>
<keyword evidence="5" id="KW-0879">Wnt signaling pathway</keyword>
<keyword evidence="9 14" id="KW-0472">Membrane</keyword>
<evidence type="ECO:0000313" key="18">
    <source>
        <dbReference type="EMBL" id="KAJ6216765.1"/>
    </source>
</evidence>
<dbReference type="FunFam" id="1.10.2000.10:FF:000016">
    <property type="entry name" value="Frizzled"/>
    <property type="match status" value="1"/>
</dbReference>
<dbReference type="PANTHER" id="PTHR11309:SF47">
    <property type="entry name" value="FRIZZLED"/>
    <property type="match status" value="1"/>
</dbReference>
<feature type="disulfide bond" evidence="13">
    <location>
        <begin position="39"/>
        <end position="100"/>
    </location>
</feature>
<comment type="caution">
    <text evidence="18">The sequence shown here is derived from an EMBL/GenBank/DDBJ whole genome shotgun (WGS) entry which is preliminary data.</text>
</comment>
<evidence type="ECO:0000256" key="3">
    <source>
        <dbReference type="ARBA" id="ARBA00022473"/>
    </source>
</evidence>
<dbReference type="InterPro" id="IPR020067">
    <property type="entry name" value="Frizzled_dom"/>
</dbReference>
<evidence type="ECO:0000256" key="7">
    <source>
        <dbReference type="ARBA" id="ARBA00022729"/>
    </source>
</evidence>
<protein>
    <submittedName>
        <fullName evidence="18">Uncharacterized protein</fullName>
    </submittedName>
</protein>
<feature type="domain" description="G-protein coupled receptors family 2 profile 2" evidence="17">
    <location>
        <begin position="241"/>
        <end position="566"/>
    </location>
</feature>
<reference evidence="18" key="1">
    <citation type="submission" date="2022-12" db="EMBL/GenBank/DDBJ databases">
        <title>Genome assemblies of Blomia tropicalis.</title>
        <authorList>
            <person name="Cui Y."/>
        </authorList>
    </citation>
    <scope>NUCLEOTIDE SEQUENCE</scope>
    <source>
        <tissue evidence="18">Adult mites</tissue>
    </source>
</reference>
<comment type="caution">
    <text evidence="13">Lacks conserved residue(s) required for the propagation of feature annotation.</text>
</comment>
<keyword evidence="6 14" id="KW-0812">Transmembrane</keyword>
<evidence type="ECO:0000256" key="6">
    <source>
        <dbReference type="ARBA" id="ARBA00022692"/>
    </source>
</evidence>
<dbReference type="InterPro" id="IPR015526">
    <property type="entry name" value="Frizzled/SFRP"/>
</dbReference>
<feature type="domain" description="FZ" evidence="16">
    <location>
        <begin position="34"/>
        <end position="153"/>
    </location>
</feature>
<keyword evidence="3" id="KW-0217">Developmental protein</keyword>
<evidence type="ECO:0000256" key="13">
    <source>
        <dbReference type="PROSITE-ProRule" id="PRU00090"/>
    </source>
</evidence>
<dbReference type="GO" id="GO:0017147">
    <property type="term" value="F:Wnt-protein binding"/>
    <property type="evidence" value="ECO:0007669"/>
    <property type="project" value="TreeGrafter"/>
</dbReference>
<name>A0A9Q0M004_BLOTA</name>
<dbReference type="Pfam" id="PF01534">
    <property type="entry name" value="Frizzled"/>
    <property type="match status" value="1"/>
</dbReference>
<dbReference type="CDD" id="cd07458">
    <property type="entry name" value="CRD_FZ1_like"/>
    <property type="match status" value="1"/>
</dbReference>
<evidence type="ECO:0000259" key="16">
    <source>
        <dbReference type="PROSITE" id="PS50038"/>
    </source>
</evidence>
<evidence type="ECO:0000256" key="1">
    <source>
        <dbReference type="ARBA" id="ARBA00004651"/>
    </source>
</evidence>
<feature type="signal peptide" evidence="15">
    <location>
        <begin position="1"/>
        <end position="20"/>
    </location>
</feature>
<dbReference type="Gene3D" id="1.10.2000.10">
    <property type="entry name" value="Frizzled cysteine-rich domain"/>
    <property type="match status" value="1"/>
</dbReference>
<evidence type="ECO:0000256" key="15">
    <source>
        <dbReference type="SAM" id="SignalP"/>
    </source>
</evidence>
<keyword evidence="10 13" id="KW-1015">Disulfide bond</keyword>
<dbReference type="PROSITE" id="PS50261">
    <property type="entry name" value="G_PROTEIN_RECEP_F2_4"/>
    <property type="match status" value="1"/>
</dbReference>
<evidence type="ECO:0000256" key="11">
    <source>
        <dbReference type="ARBA" id="ARBA00023170"/>
    </source>
</evidence>
<dbReference type="Gene3D" id="1.20.1070.10">
    <property type="entry name" value="Rhodopsin 7-helix transmembrane proteins"/>
    <property type="match status" value="1"/>
</dbReference>
<accession>A0A9Q0M004</accession>
<evidence type="ECO:0000256" key="9">
    <source>
        <dbReference type="ARBA" id="ARBA00023136"/>
    </source>
</evidence>
<evidence type="ECO:0000256" key="2">
    <source>
        <dbReference type="ARBA" id="ARBA00008077"/>
    </source>
</evidence>
<organism evidence="18 19">
    <name type="scientific">Blomia tropicalis</name>
    <name type="common">Mite</name>
    <dbReference type="NCBI Taxonomy" id="40697"/>
    <lineage>
        <taxon>Eukaryota</taxon>
        <taxon>Metazoa</taxon>
        <taxon>Ecdysozoa</taxon>
        <taxon>Arthropoda</taxon>
        <taxon>Chelicerata</taxon>
        <taxon>Arachnida</taxon>
        <taxon>Acari</taxon>
        <taxon>Acariformes</taxon>
        <taxon>Sarcoptiformes</taxon>
        <taxon>Astigmata</taxon>
        <taxon>Glycyphagoidea</taxon>
        <taxon>Echimyopodidae</taxon>
        <taxon>Blomia</taxon>
    </lineage>
</organism>
<dbReference type="AlphaFoldDB" id="A0A9Q0M004"/>
<feature type="transmembrane region" description="Helical" evidence="14">
    <location>
        <begin position="466"/>
        <end position="490"/>
    </location>
</feature>
<dbReference type="PANTHER" id="PTHR11309">
    <property type="entry name" value="FRIZZLED"/>
    <property type="match status" value="1"/>
</dbReference>
<keyword evidence="19" id="KW-1185">Reference proteome</keyword>
<proteinExistence type="inferred from homology"/>
<dbReference type="InterPro" id="IPR000539">
    <property type="entry name" value="Frizzled/Smoothened_7TM"/>
</dbReference>
<comment type="similarity">
    <text evidence="2">Belongs to the G-protein coupled receptor Fz/Smo family.</text>
</comment>
<dbReference type="SUPFAM" id="SSF63501">
    <property type="entry name" value="Frizzled cysteine-rich domain"/>
    <property type="match status" value="1"/>
</dbReference>
<dbReference type="Proteomes" id="UP001142055">
    <property type="component" value="Chromosome 3"/>
</dbReference>
<dbReference type="SMART" id="SM01330">
    <property type="entry name" value="Frizzled"/>
    <property type="match status" value="1"/>
</dbReference>
<dbReference type="PRINTS" id="PR00489">
    <property type="entry name" value="FRIZZLED"/>
</dbReference>
<dbReference type="Pfam" id="PF01392">
    <property type="entry name" value="Fz"/>
    <property type="match status" value="1"/>
</dbReference>
<feature type="transmembrane region" description="Helical" evidence="14">
    <location>
        <begin position="537"/>
        <end position="559"/>
    </location>
</feature>
<feature type="disulfide bond" evidence="13">
    <location>
        <begin position="114"/>
        <end position="138"/>
    </location>
</feature>
<evidence type="ECO:0000259" key="17">
    <source>
        <dbReference type="PROSITE" id="PS50261"/>
    </source>
</evidence>
<keyword evidence="12" id="KW-0325">Glycoprotein</keyword>
<evidence type="ECO:0000256" key="5">
    <source>
        <dbReference type="ARBA" id="ARBA00022687"/>
    </source>
</evidence>
<evidence type="ECO:0000256" key="4">
    <source>
        <dbReference type="ARBA" id="ARBA00022475"/>
    </source>
</evidence>
<feature type="transmembrane region" description="Helical" evidence="14">
    <location>
        <begin position="417"/>
        <end position="445"/>
    </location>
</feature>
<keyword evidence="11" id="KW-0675">Receptor</keyword>
<evidence type="ECO:0000256" key="8">
    <source>
        <dbReference type="ARBA" id="ARBA00022989"/>
    </source>
</evidence>
<evidence type="ECO:0000313" key="19">
    <source>
        <dbReference type="Proteomes" id="UP001142055"/>
    </source>
</evidence>
<evidence type="ECO:0000256" key="10">
    <source>
        <dbReference type="ARBA" id="ARBA00023157"/>
    </source>
</evidence>
<keyword evidence="8 14" id="KW-1133">Transmembrane helix</keyword>
<dbReference type="GO" id="GO:0035567">
    <property type="term" value="P:non-canonical Wnt signaling pathway"/>
    <property type="evidence" value="ECO:0007669"/>
    <property type="project" value="TreeGrafter"/>
</dbReference>
<feature type="transmembrane region" description="Helical" evidence="14">
    <location>
        <begin position="378"/>
        <end position="397"/>
    </location>
</feature>
<dbReference type="GO" id="GO:0042813">
    <property type="term" value="F:Wnt receptor activity"/>
    <property type="evidence" value="ECO:0007669"/>
    <property type="project" value="TreeGrafter"/>
</dbReference>
<comment type="subcellular location">
    <subcellularLocation>
        <location evidence="1">Cell membrane</location>
        <topology evidence="1">Multi-pass membrane protein</topology>
    </subcellularLocation>
</comment>
<evidence type="ECO:0000256" key="12">
    <source>
        <dbReference type="ARBA" id="ARBA00023180"/>
    </source>
</evidence>
<dbReference type="InterPro" id="IPR036790">
    <property type="entry name" value="Frizzled_dom_sf"/>
</dbReference>